<keyword evidence="3" id="KW-0805">Transcription regulation</keyword>
<feature type="region of interest" description="Disordered" evidence="6">
    <location>
        <begin position="340"/>
        <end position="380"/>
    </location>
</feature>
<feature type="compositionally biased region" description="Polar residues" evidence="6">
    <location>
        <begin position="342"/>
        <end position="361"/>
    </location>
</feature>
<dbReference type="GO" id="GO:0010468">
    <property type="term" value="P:regulation of gene expression"/>
    <property type="evidence" value="ECO:0007669"/>
    <property type="project" value="UniProtKB-ARBA"/>
</dbReference>
<accession>A0A1W5D5J7</accession>
<feature type="region of interest" description="Disordered" evidence="6">
    <location>
        <begin position="439"/>
        <end position="460"/>
    </location>
</feature>
<feature type="compositionally biased region" description="Basic and acidic residues" evidence="6">
    <location>
        <begin position="441"/>
        <end position="450"/>
    </location>
</feature>
<dbReference type="EMBL" id="FWEW01002474">
    <property type="protein sequence ID" value="SLM38393.1"/>
    <property type="molecule type" value="Genomic_DNA"/>
</dbReference>
<evidence type="ECO:0000256" key="1">
    <source>
        <dbReference type="ARBA" id="ARBA00004123"/>
    </source>
</evidence>
<evidence type="ECO:0000313" key="8">
    <source>
        <dbReference type="Proteomes" id="UP000192927"/>
    </source>
</evidence>
<sequence length="583" mass="62401">MAYSPSPQISPTMHASSVSRPHRLSATPPLPQTLSKRDKRRNAISERLNELITTFAENRDHIYRQQLHALQVDMGYMLRADPYQDKPLDDLADDITDEMVAAMASNPNSFVRGGQGAARMPMPEVELPPSSGKWASVFAQEVNNALEQRDASLTLLAERHSRKMQSIHQDKLYRVKVALDEHKLLTEALRERLLQTLGQKKARLLKEKDQSDIAEINALFLHPNQFSIINPGSPGGAQSNRKTRHTRHRLDADDAGVAGESGKRKRKAAIEDYGSPGPSMRIIDMDSTNPWKAAHARQTAHQMTAPLYSVDRLFTEKELSLFNQSAHVAARRYFASKRQNTHHNSNGMPLSHDSGTATHGNATDAEDNAAGSGNGTLIDEGDNEDNEVAAGAALAPGMDRTANQSFHATRSTRATNISGLNLLGDLAGLAIPAIAVSGPRDVARGGRNPDDLTANGPPRLDAREADEDLALMQAAIEEDGKGDGSINQRLIDELAAQGPLKLGAAQALGLRVGVDGGAVRAANNALCAGAMSRRPSLTGFSDVGGVAMSRTGSANAGGSAMARSVSAAGYANGEGGGKRSRLR</sequence>
<keyword evidence="5" id="KW-0539">Nucleus</keyword>
<keyword evidence="8" id="KW-1185">Reference proteome</keyword>
<feature type="compositionally biased region" description="Polar residues" evidence="6">
    <location>
        <begin position="1"/>
        <end position="19"/>
    </location>
</feature>
<dbReference type="InterPro" id="IPR013907">
    <property type="entry name" value="Sds3"/>
</dbReference>
<proteinExistence type="predicted"/>
<dbReference type="PANTHER" id="PTHR21964">
    <property type="entry name" value="BREAST CANCER METASTASIS-SUPPRESSOR 1"/>
    <property type="match status" value="1"/>
</dbReference>
<dbReference type="SMART" id="SM01401">
    <property type="entry name" value="Sds3"/>
    <property type="match status" value="1"/>
</dbReference>
<evidence type="ECO:0000256" key="2">
    <source>
        <dbReference type="ARBA" id="ARBA00022491"/>
    </source>
</evidence>
<comment type="subcellular location">
    <subcellularLocation>
        <location evidence="1">Nucleus</location>
    </subcellularLocation>
</comment>
<feature type="region of interest" description="Disordered" evidence="6">
    <location>
        <begin position="1"/>
        <end position="42"/>
    </location>
</feature>
<evidence type="ECO:0000256" key="6">
    <source>
        <dbReference type="SAM" id="MobiDB-lite"/>
    </source>
</evidence>
<evidence type="ECO:0000313" key="7">
    <source>
        <dbReference type="EMBL" id="SLM38393.1"/>
    </source>
</evidence>
<evidence type="ECO:0000256" key="5">
    <source>
        <dbReference type="ARBA" id="ARBA00023242"/>
    </source>
</evidence>
<dbReference type="GO" id="GO:0005654">
    <property type="term" value="C:nucleoplasm"/>
    <property type="evidence" value="ECO:0007669"/>
    <property type="project" value="UniProtKB-ARBA"/>
</dbReference>
<evidence type="ECO:0000256" key="3">
    <source>
        <dbReference type="ARBA" id="ARBA00023015"/>
    </source>
</evidence>
<dbReference type="AlphaFoldDB" id="A0A1W5D5J7"/>
<organism evidence="7 8">
    <name type="scientific">Lasallia pustulata</name>
    <dbReference type="NCBI Taxonomy" id="136370"/>
    <lineage>
        <taxon>Eukaryota</taxon>
        <taxon>Fungi</taxon>
        <taxon>Dikarya</taxon>
        <taxon>Ascomycota</taxon>
        <taxon>Pezizomycotina</taxon>
        <taxon>Lecanoromycetes</taxon>
        <taxon>OSLEUM clade</taxon>
        <taxon>Umbilicariomycetidae</taxon>
        <taxon>Umbilicariales</taxon>
        <taxon>Umbilicariaceae</taxon>
        <taxon>Lasallia</taxon>
    </lineage>
</organism>
<keyword evidence="2" id="KW-0678">Repressor</keyword>
<feature type="compositionally biased region" description="Polar residues" evidence="6">
    <location>
        <begin position="230"/>
        <end position="240"/>
    </location>
</feature>
<reference evidence="8" key="1">
    <citation type="submission" date="2017-03" db="EMBL/GenBank/DDBJ databases">
        <authorList>
            <person name="Sharma R."/>
            <person name="Thines M."/>
        </authorList>
    </citation>
    <scope>NUCLEOTIDE SEQUENCE [LARGE SCALE GENOMIC DNA]</scope>
</reference>
<name>A0A1W5D5J7_9LECA</name>
<protein>
    <submittedName>
        <fullName evidence="7">Sds3-like</fullName>
    </submittedName>
</protein>
<dbReference type="Proteomes" id="UP000192927">
    <property type="component" value="Unassembled WGS sequence"/>
</dbReference>
<dbReference type="Pfam" id="PF08598">
    <property type="entry name" value="Sds3"/>
    <property type="match status" value="1"/>
</dbReference>
<keyword evidence="4" id="KW-0804">Transcription</keyword>
<evidence type="ECO:0000256" key="4">
    <source>
        <dbReference type="ARBA" id="ARBA00023163"/>
    </source>
</evidence>
<feature type="region of interest" description="Disordered" evidence="6">
    <location>
        <begin position="230"/>
        <end position="280"/>
    </location>
</feature>